<accession>A0AAX1NEP6</accession>
<keyword evidence="3" id="KW-1185">Reference proteome</keyword>
<evidence type="ECO:0000256" key="1">
    <source>
        <dbReference type="SAM" id="Phobius"/>
    </source>
</evidence>
<sequence length="162" mass="19269">MKTSTKFLNQCAVYYQFIKQLLITHVFNKENKTYLKHFLQDIMTCFINVFKNIAKINFSKKSWRVFIIEEIIATGTGWYAGIFAADLISTNYKFKSVNNLWGLTGRRDGKEMISKEDYELYNTYSSYIIGLLMMVIVRYLIMQILHEFEKVREERKSNYTTD</sequence>
<dbReference type="Proteomes" id="UP000678679">
    <property type="component" value="Chromosome 2"/>
</dbReference>
<keyword evidence="1" id="KW-1133">Transmembrane helix</keyword>
<gene>
    <name evidence="2" type="ORF">KMW28_26040</name>
</gene>
<dbReference type="KEGG" id="fya:KMW28_26040"/>
<evidence type="ECO:0000313" key="2">
    <source>
        <dbReference type="EMBL" id="QWG04358.1"/>
    </source>
</evidence>
<dbReference type="EMBL" id="CP076133">
    <property type="protein sequence ID" value="QWG04358.1"/>
    <property type="molecule type" value="Genomic_DNA"/>
</dbReference>
<feature type="transmembrane region" description="Helical" evidence="1">
    <location>
        <begin position="124"/>
        <end position="141"/>
    </location>
</feature>
<keyword evidence="1" id="KW-0472">Membrane</keyword>
<protein>
    <recommendedName>
        <fullName evidence="4">DUF2953 domain-containing protein</fullName>
    </recommendedName>
</protein>
<dbReference type="AlphaFoldDB" id="A0AAX1NEP6"/>
<evidence type="ECO:0008006" key="4">
    <source>
        <dbReference type="Google" id="ProtNLM"/>
    </source>
</evidence>
<reference evidence="2 3" key="1">
    <citation type="submission" date="2021-05" db="EMBL/GenBank/DDBJ databases">
        <title>Comparative genomic studies on the polysaccharide-degrading batcterial strains of the Flammeovirga genus.</title>
        <authorList>
            <person name="Zewei F."/>
            <person name="Zheng Z."/>
            <person name="Yu L."/>
            <person name="Ruyue G."/>
            <person name="Yanhong M."/>
            <person name="Yuanyuan C."/>
            <person name="Jingyan G."/>
            <person name="Wenjun H."/>
        </authorList>
    </citation>
    <scope>NUCLEOTIDE SEQUENCE [LARGE SCALE GENOMIC DNA]</scope>
    <source>
        <strain evidence="2 3">NBRC:100898</strain>
    </source>
</reference>
<organism evidence="2 3">
    <name type="scientific">Flammeovirga yaeyamensis</name>
    <dbReference type="NCBI Taxonomy" id="367791"/>
    <lineage>
        <taxon>Bacteria</taxon>
        <taxon>Pseudomonadati</taxon>
        <taxon>Bacteroidota</taxon>
        <taxon>Cytophagia</taxon>
        <taxon>Cytophagales</taxon>
        <taxon>Flammeovirgaceae</taxon>
        <taxon>Flammeovirga</taxon>
    </lineage>
</organism>
<dbReference type="RefSeq" id="WP_169663825.1">
    <property type="nucleotide sequence ID" value="NZ_CP076133.1"/>
</dbReference>
<evidence type="ECO:0000313" key="3">
    <source>
        <dbReference type="Proteomes" id="UP000678679"/>
    </source>
</evidence>
<feature type="transmembrane region" description="Helical" evidence="1">
    <location>
        <begin position="65"/>
        <end position="85"/>
    </location>
</feature>
<name>A0AAX1NEP6_9BACT</name>
<proteinExistence type="predicted"/>
<keyword evidence="1" id="KW-0812">Transmembrane</keyword>